<comment type="caution">
    <text evidence="3">The sequence shown here is derived from an EMBL/GenBank/DDBJ whole genome shotgun (WGS) entry which is preliminary data.</text>
</comment>
<feature type="compositionally biased region" description="Basic and acidic residues" evidence="1">
    <location>
        <begin position="52"/>
        <end position="70"/>
    </location>
</feature>
<proteinExistence type="predicted"/>
<evidence type="ECO:0000313" key="4">
    <source>
        <dbReference type="Proteomes" id="UP000761534"/>
    </source>
</evidence>
<organism evidence="3 4">
    <name type="scientific">Trichomonascus ciferrii</name>
    <dbReference type="NCBI Taxonomy" id="44093"/>
    <lineage>
        <taxon>Eukaryota</taxon>
        <taxon>Fungi</taxon>
        <taxon>Dikarya</taxon>
        <taxon>Ascomycota</taxon>
        <taxon>Saccharomycotina</taxon>
        <taxon>Dipodascomycetes</taxon>
        <taxon>Dipodascales</taxon>
        <taxon>Trichomonascaceae</taxon>
        <taxon>Trichomonascus</taxon>
        <taxon>Trichomonascus ciferrii complex</taxon>
    </lineage>
</organism>
<evidence type="ECO:0000313" key="3">
    <source>
        <dbReference type="EMBL" id="KAA8916427.1"/>
    </source>
</evidence>
<dbReference type="VEuPathDB" id="FungiDB:TRICI_001422"/>
<evidence type="ECO:0000259" key="2">
    <source>
        <dbReference type="PROSITE" id="PS51673"/>
    </source>
</evidence>
<accession>A0A642VA28</accession>
<feature type="domain" description="SUZ" evidence="2">
    <location>
        <begin position="6"/>
        <end position="75"/>
    </location>
</feature>
<feature type="compositionally biased region" description="Low complexity" evidence="1">
    <location>
        <begin position="1"/>
        <end position="12"/>
    </location>
</feature>
<name>A0A642VA28_9ASCO</name>
<feature type="region of interest" description="Disordered" evidence="1">
    <location>
        <begin position="1"/>
        <end position="90"/>
    </location>
</feature>
<protein>
    <recommendedName>
        <fullName evidence="2">SUZ domain-containing protein</fullName>
    </recommendedName>
</protein>
<dbReference type="InterPro" id="IPR024771">
    <property type="entry name" value="SUZ"/>
</dbReference>
<gene>
    <name evidence="3" type="ORF">TRICI_001422</name>
</gene>
<keyword evidence="4" id="KW-1185">Reference proteome</keyword>
<dbReference type="AlphaFoldDB" id="A0A642VA28"/>
<dbReference type="PROSITE" id="PS51673">
    <property type="entry name" value="SUZ"/>
    <property type="match status" value="1"/>
</dbReference>
<dbReference type="Proteomes" id="UP000761534">
    <property type="component" value="Unassembled WGS sequence"/>
</dbReference>
<dbReference type="EMBL" id="SWFS01000099">
    <property type="protein sequence ID" value="KAA8916427.1"/>
    <property type="molecule type" value="Genomic_DNA"/>
</dbReference>
<sequence length="90" mass="10173">MSGSWGTTSTWDSWDRPTDQATKFKPQVKLLKREGGSSADGKQGQKDTPVPQKDDYQTRELKYLRAREKIFGGVGDRSPTNSPEPWDTKK</sequence>
<dbReference type="Pfam" id="PF12752">
    <property type="entry name" value="SUZ"/>
    <property type="match status" value="1"/>
</dbReference>
<evidence type="ECO:0000256" key="1">
    <source>
        <dbReference type="SAM" id="MobiDB-lite"/>
    </source>
</evidence>
<reference evidence="3" key="1">
    <citation type="journal article" date="2019" name="G3 (Bethesda)">
        <title>Genome Assemblies of Two Rare Opportunistic Yeast Pathogens: Diutina rugosa (syn. Candida rugosa) and Trichomonascus ciferrii (syn. Candida ciferrii).</title>
        <authorList>
            <person name="Mixao V."/>
            <person name="Saus E."/>
            <person name="Hansen A.P."/>
            <person name="Lass-Florl C."/>
            <person name="Gabaldon T."/>
        </authorList>
    </citation>
    <scope>NUCLEOTIDE SEQUENCE</scope>
    <source>
        <strain evidence="3">CBS 4856</strain>
    </source>
</reference>